<keyword evidence="7 14" id="KW-0547">Nucleotide-binding</keyword>
<evidence type="ECO:0000256" key="5">
    <source>
        <dbReference type="ARBA" id="ARBA00014184"/>
    </source>
</evidence>
<dbReference type="GO" id="GO:0005200">
    <property type="term" value="F:structural constituent of cytoskeleton"/>
    <property type="evidence" value="ECO:0007669"/>
    <property type="project" value="InterPro"/>
</dbReference>
<dbReference type="PRINTS" id="PR01224">
    <property type="entry name" value="DELTATUBULIN"/>
</dbReference>
<dbReference type="InterPro" id="IPR003008">
    <property type="entry name" value="Tubulin_FtsZ_GTPase"/>
</dbReference>
<keyword evidence="8" id="KW-0970">Cilium biogenesis/degradation</keyword>
<evidence type="ECO:0000256" key="7">
    <source>
        <dbReference type="ARBA" id="ARBA00022741"/>
    </source>
</evidence>
<dbReference type="PROSITE" id="PS00227">
    <property type="entry name" value="TUBULIN"/>
    <property type="match status" value="1"/>
</dbReference>
<dbReference type="InterPro" id="IPR036525">
    <property type="entry name" value="Tubulin/FtsZ_GTPase_sf"/>
</dbReference>
<feature type="domain" description="Tubulin/FtsZ GTPase" evidence="15">
    <location>
        <begin position="44"/>
        <end position="251"/>
    </location>
</feature>
<evidence type="ECO:0000256" key="1">
    <source>
        <dbReference type="ARBA" id="ARBA00004114"/>
    </source>
</evidence>
<dbReference type="Gene3D" id="3.40.50.1440">
    <property type="entry name" value="Tubulin/FtsZ, GTPase domain"/>
    <property type="match status" value="1"/>
</dbReference>
<evidence type="ECO:0000256" key="3">
    <source>
        <dbReference type="ARBA" id="ARBA00004138"/>
    </source>
</evidence>
<comment type="subcellular location">
    <subcellularLocation>
        <location evidence="3">Cell projection</location>
        <location evidence="3">Cilium</location>
    </subcellularLocation>
    <subcellularLocation>
        <location evidence="1">Cytoplasm</location>
        <location evidence="1">Cytoskeleton</location>
        <location evidence="1">Microtubule organizing center</location>
        <location evidence="1">Centrosome</location>
        <location evidence="1">Centriole</location>
    </subcellularLocation>
    <subcellularLocation>
        <location evidence="2">Nucleus</location>
    </subcellularLocation>
</comment>
<dbReference type="PANTHER" id="PTHR11588">
    <property type="entry name" value="TUBULIN"/>
    <property type="match status" value="1"/>
</dbReference>
<evidence type="ECO:0000256" key="10">
    <source>
        <dbReference type="ARBA" id="ARBA00023242"/>
    </source>
</evidence>
<sequence length="437" mass="49566">MSIIILQVGQCGNQVGYSFFKTIHDDCYLQNNTKADNDYTNESIERFFYHCQSGKLESRGIQIDMEEKVISNQNMDNNKWCYAMNSKYIQKQGSGNNWANGYCNNGPKVIQKLEDLMRFQFERADSIDGVLITMSVAGGTGSGVGTLMSRFIKENYPLKTLVNHLVWPYKQGEVSVQAYNALLSVANILGQNEDGLMDSTLSADSVIIHENDLLHSVCQNRLALPKIGVDELNNLICHQLASVLQPVDQTKLPLSELVLTNIIHPDYRLLKLRNVPYTAENCRAFTTDTWHQLMKQINQMILTDSVAEEGLDWNVKVNNKLCANLTNHIVLRGHGCDSIARESLALNNPRMYSNYLGNHTLNIWSHCRKFNGYEKSITALTNGRDSVCALDNATAKAWNMFNTDAFLYQYEKYGLSRSHFLDCFANTEQIIHNYKIL</sequence>
<dbReference type="GO" id="GO:0005874">
    <property type="term" value="C:microtubule"/>
    <property type="evidence" value="ECO:0007669"/>
    <property type="project" value="UniProtKB-KW"/>
</dbReference>
<protein>
    <recommendedName>
        <fullName evidence="5">Tubulin delta chain</fullName>
    </recommendedName>
    <alternativeName>
        <fullName evidence="12">Delta-tubulin</fullName>
    </alternativeName>
</protein>
<dbReference type="InterPro" id="IPR000217">
    <property type="entry name" value="Tubulin"/>
</dbReference>
<dbReference type="GO" id="GO:0005525">
    <property type="term" value="F:GTP binding"/>
    <property type="evidence" value="ECO:0007669"/>
    <property type="project" value="UniProtKB-UniRule"/>
</dbReference>
<keyword evidence="6 14" id="KW-0493">Microtubule</keyword>
<dbReference type="PRINTS" id="PR01161">
    <property type="entry name" value="TUBULIN"/>
</dbReference>
<evidence type="ECO:0000313" key="16">
    <source>
        <dbReference type="EMBL" id="AFB74724.1"/>
    </source>
</evidence>
<reference evidence="16" key="1">
    <citation type="submission" date="2011-11" db="EMBL/GenBank/DDBJ databases">
        <authorList>
            <person name="Azimzadeh J.C."/>
        </authorList>
    </citation>
    <scope>NUCLEOTIDE SEQUENCE</scope>
</reference>
<evidence type="ECO:0000256" key="9">
    <source>
        <dbReference type="ARBA" id="ARBA00023134"/>
    </source>
</evidence>
<dbReference type="SUPFAM" id="SSF52490">
    <property type="entry name" value="Tubulin nucleotide-binding domain-like"/>
    <property type="match status" value="1"/>
</dbReference>
<evidence type="ECO:0000256" key="2">
    <source>
        <dbReference type="ARBA" id="ARBA00004123"/>
    </source>
</evidence>
<dbReference type="CDD" id="cd02189">
    <property type="entry name" value="delta_zeta_tubulin-like"/>
    <property type="match status" value="1"/>
</dbReference>
<accession>H6WA42</accession>
<dbReference type="GO" id="GO:0005814">
    <property type="term" value="C:centriole"/>
    <property type="evidence" value="ECO:0007669"/>
    <property type="project" value="UniProtKB-SubCell"/>
</dbReference>
<name>H6WA42_SCHMD</name>
<dbReference type="AlphaFoldDB" id="H6WA42"/>
<dbReference type="OrthoDB" id="10250004at2759"/>
<dbReference type="InterPro" id="IPR002967">
    <property type="entry name" value="Delta_tubulin"/>
</dbReference>
<dbReference type="SMART" id="SM00864">
    <property type="entry name" value="Tubulin"/>
    <property type="match status" value="1"/>
</dbReference>
<dbReference type="Pfam" id="PF00091">
    <property type="entry name" value="Tubulin"/>
    <property type="match status" value="1"/>
</dbReference>
<reference evidence="16" key="2">
    <citation type="journal article" date="2012" name="Science">
        <title>Centrosome loss in the evolution of planarians.</title>
        <authorList>
            <person name="Azimzadeh J."/>
            <person name="Wong M.L."/>
            <person name="Downhour D.M."/>
            <person name="Alvarado A.S."/>
            <person name="Marshall W.F."/>
        </authorList>
    </citation>
    <scope>NUCLEOTIDE SEQUENCE</scope>
</reference>
<dbReference type="EMBL" id="JQ036194">
    <property type="protein sequence ID" value="AFB74724.1"/>
    <property type="molecule type" value="mRNA"/>
</dbReference>
<dbReference type="GO" id="GO:0030030">
    <property type="term" value="P:cell projection organization"/>
    <property type="evidence" value="ECO:0007669"/>
    <property type="project" value="UniProtKB-KW"/>
</dbReference>
<keyword evidence="9 14" id="KW-0342">GTP-binding</keyword>
<evidence type="ECO:0000259" key="15">
    <source>
        <dbReference type="SMART" id="SM00864"/>
    </source>
</evidence>
<evidence type="ECO:0000256" key="12">
    <source>
        <dbReference type="ARBA" id="ARBA00030594"/>
    </source>
</evidence>
<evidence type="ECO:0000256" key="13">
    <source>
        <dbReference type="ARBA" id="ARBA00046149"/>
    </source>
</evidence>
<dbReference type="GO" id="GO:0005929">
    <property type="term" value="C:cilium"/>
    <property type="evidence" value="ECO:0007669"/>
    <property type="project" value="UniProtKB-SubCell"/>
</dbReference>
<keyword evidence="10" id="KW-0539">Nucleus</keyword>
<dbReference type="InterPro" id="IPR008280">
    <property type="entry name" value="Tub_FtsZ_C"/>
</dbReference>
<dbReference type="GO" id="GO:0007017">
    <property type="term" value="P:microtubule-based process"/>
    <property type="evidence" value="ECO:0007669"/>
    <property type="project" value="InterPro"/>
</dbReference>
<comment type="similarity">
    <text evidence="4 14">Belongs to the tubulin family.</text>
</comment>
<dbReference type="InterPro" id="IPR017975">
    <property type="entry name" value="Tubulin_CS"/>
</dbReference>
<evidence type="ECO:0000256" key="8">
    <source>
        <dbReference type="ARBA" id="ARBA00022794"/>
    </source>
</evidence>
<organism evidence="16">
    <name type="scientific">Schmidtea mediterranea</name>
    <name type="common">Freshwater planarian flatworm</name>
    <dbReference type="NCBI Taxonomy" id="79327"/>
    <lineage>
        <taxon>Eukaryota</taxon>
        <taxon>Metazoa</taxon>
        <taxon>Spiralia</taxon>
        <taxon>Lophotrochozoa</taxon>
        <taxon>Platyhelminthes</taxon>
        <taxon>Rhabditophora</taxon>
        <taxon>Seriata</taxon>
        <taxon>Tricladida</taxon>
        <taxon>Continenticola</taxon>
        <taxon>Geoplanoidea</taxon>
        <taxon>Dugesiidae</taxon>
        <taxon>Schmidtea</taxon>
    </lineage>
</organism>
<dbReference type="GO" id="GO:0005634">
    <property type="term" value="C:nucleus"/>
    <property type="evidence" value="ECO:0007669"/>
    <property type="project" value="UniProtKB-SubCell"/>
</dbReference>
<evidence type="ECO:0000256" key="14">
    <source>
        <dbReference type="RuleBase" id="RU000352"/>
    </source>
</evidence>
<dbReference type="SUPFAM" id="SSF55307">
    <property type="entry name" value="Tubulin C-terminal domain-like"/>
    <property type="match status" value="1"/>
</dbReference>
<evidence type="ECO:0000256" key="11">
    <source>
        <dbReference type="ARBA" id="ARBA00023273"/>
    </source>
</evidence>
<keyword evidence="11" id="KW-0966">Cell projection</keyword>
<evidence type="ECO:0000256" key="4">
    <source>
        <dbReference type="ARBA" id="ARBA00009636"/>
    </source>
</evidence>
<evidence type="ECO:0000256" key="6">
    <source>
        <dbReference type="ARBA" id="ARBA00022701"/>
    </source>
</evidence>
<comment type="function">
    <text evidence="13">Acts as a positive regulator of hedgehog signaling and regulates ciliary function.</text>
</comment>
<proteinExistence type="evidence at transcript level"/>